<dbReference type="PATRIC" id="fig|476652.3.peg.558"/>
<accession>A0A0J1FWH3</accession>
<dbReference type="SUPFAM" id="SSF52218">
    <property type="entry name" value="Flavoproteins"/>
    <property type="match status" value="1"/>
</dbReference>
<name>A0A0J1FWH3_9FIRM</name>
<dbReference type="STRING" id="476652.DEAC_c05500"/>
<gene>
    <name evidence="1" type="ORF">DEAC_c05500</name>
</gene>
<dbReference type="RefSeq" id="WP_047808497.1">
    <property type="nucleotide sequence ID" value="NZ_LDZY01000002.1"/>
</dbReference>
<evidence type="ECO:0000313" key="2">
    <source>
        <dbReference type="Proteomes" id="UP000036356"/>
    </source>
</evidence>
<protein>
    <recommendedName>
        <fullName evidence="3">Flavodoxin-like fold domain-containing protein</fullName>
    </recommendedName>
</protein>
<dbReference type="AlphaFoldDB" id="A0A0J1FWH3"/>
<dbReference type="Gene3D" id="3.40.50.360">
    <property type="match status" value="1"/>
</dbReference>
<comment type="caution">
    <text evidence="1">The sequence shown here is derived from an EMBL/GenBank/DDBJ whole genome shotgun (WGS) entry which is preliminary data.</text>
</comment>
<dbReference type="InterPro" id="IPR029039">
    <property type="entry name" value="Flavoprotein-like_sf"/>
</dbReference>
<evidence type="ECO:0000313" key="1">
    <source>
        <dbReference type="EMBL" id="KLU67338.1"/>
    </source>
</evidence>
<keyword evidence="2" id="KW-1185">Reference proteome</keyword>
<dbReference type="Proteomes" id="UP000036356">
    <property type="component" value="Unassembled WGS sequence"/>
</dbReference>
<sequence>MQLTVFNGSPKLGKSNTELMVNGFLGGFEKTPGNGSRVFKLNQLKSVQEAISIIEDSEDILLAFPLYSYSMPAGVKELIEELEPLCGKCGNKKIGFLVQFGFREAIHARALEKYLEKVTTLLNGEYLGTIIKGGCDGLAKELNSSHTKKVLNGISDIGRVFGETGKFSRDLLDQYSKPETQTMLSRMIMKSFVKLANKYYWGAELKNNGVFEESYAQPYKSD</sequence>
<reference evidence="1 2" key="1">
    <citation type="submission" date="2015-06" db="EMBL/GenBank/DDBJ databases">
        <title>Draft genome of the moderately acidophilic sulfate reducer Candidatus Desulfosporosinus acididurans strain M1.</title>
        <authorList>
            <person name="Poehlein A."/>
            <person name="Petzsch P."/>
            <person name="Johnson B.D."/>
            <person name="Schloemann M."/>
            <person name="Daniel R."/>
            <person name="Muehling M."/>
        </authorList>
    </citation>
    <scope>NUCLEOTIDE SEQUENCE [LARGE SCALE GENOMIC DNA]</scope>
    <source>
        <strain evidence="1 2">M1</strain>
    </source>
</reference>
<dbReference type="EMBL" id="LDZY01000002">
    <property type="protein sequence ID" value="KLU67338.1"/>
    <property type="molecule type" value="Genomic_DNA"/>
</dbReference>
<organism evidence="1 2">
    <name type="scientific">Desulfosporosinus acididurans</name>
    <dbReference type="NCBI Taxonomy" id="476652"/>
    <lineage>
        <taxon>Bacteria</taxon>
        <taxon>Bacillati</taxon>
        <taxon>Bacillota</taxon>
        <taxon>Clostridia</taxon>
        <taxon>Eubacteriales</taxon>
        <taxon>Desulfitobacteriaceae</taxon>
        <taxon>Desulfosporosinus</taxon>
    </lineage>
</organism>
<evidence type="ECO:0008006" key="3">
    <source>
        <dbReference type="Google" id="ProtNLM"/>
    </source>
</evidence>
<proteinExistence type="predicted"/>